<evidence type="ECO:0000256" key="13">
    <source>
        <dbReference type="SAM" id="Coils"/>
    </source>
</evidence>
<dbReference type="Pfam" id="PF02518">
    <property type="entry name" value="HATPase_c"/>
    <property type="match status" value="1"/>
</dbReference>
<keyword evidence="5 12" id="KW-0597">Phosphoprotein</keyword>
<dbReference type="SMART" id="SM00304">
    <property type="entry name" value="HAMP"/>
    <property type="match status" value="1"/>
</dbReference>
<dbReference type="InterPro" id="IPR011006">
    <property type="entry name" value="CheY-like_superfamily"/>
</dbReference>
<dbReference type="Pfam" id="PF13185">
    <property type="entry name" value="GAF_2"/>
    <property type="match status" value="1"/>
</dbReference>
<dbReference type="SMART" id="SM00388">
    <property type="entry name" value="HisKA"/>
    <property type="match status" value="1"/>
</dbReference>
<dbReference type="CDD" id="cd06225">
    <property type="entry name" value="HAMP"/>
    <property type="match status" value="1"/>
</dbReference>
<comment type="catalytic activity">
    <reaction evidence="1">
        <text>ATP + protein L-histidine = ADP + protein N-phospho-L-histidine.</text>
        <dbReference type="EC" id="2.7.13.3"/>
    </reaction>
</comment>
<dbReference type="InterPro" id="IPR005467">
    <property type="entry name" value="His_kinase_dom"/>
</dbReference>
<reference evidence="18 19" key="1">
    <citation type="submission" date="2024-08" db="EMBL/GenBank/DDBJ databases">
        <title>Two novel Cytobacillus novel species.</title>
        <authorList>
            <person name="Liu G."/>
        </authorList>
    </citation>
    <scope>NUCLEOTIDE SEQUENCE [LARGE SCALE GENOMIC DNA]</scope>
    <source>
        <strain evidence="18 19">FJAT-53684</strain>
    </source>
</reference>
<comment type="caution">
    <text evidence="18">The sequence shown here is derived from an EMBL/GenBank/DDBJ whole genome shotgun (WGS) entry which is preliminary data.</text>
</comment>
<keyword evidence="8" id="KW-0418">Kinase</keyword>
<keyword evidence="13" id="KW-0175">Coiled coil</keyword>
<dbReference type="InterPro" id="IPR047347">
    <property type="entry name" value="YvaQ-like_sensor"/>
</dbReference>
<dbReference type="Gene3D" id="3.30.450.40">
    <property type="match status" value="1"/>
</dbReference>
<keyword evidence="19" id="KW-1185">Reference proteome</keyword>
<dbReference type="PROSITE" id="PS50109">
    <property type="entry name" value="HIS_KIN"/>
    <property type="match status" value="1"/>
</dbReference>
<dbReference type="SMART" id="SM00065">
    <property type="entry name" value="GAF"/>
    <property type="match status" value="1"/>
</dbReference>
<keyword evidence="14" id="KW-0812">Transmembrane</keyword>
<feature type="domain" description="Response regulatory" evidence="16">
    <location>
        <begin position="959"/>
        <end position="1076"/>
    </location>
</feature>
<evidence type="ECO:0000256" key="1">
    <source>
        <dbReference type="ARBA" id="ARBA00000085"/>
    </source>
</evidence>
<evidence type="ECO:0000313" key="18">
    <source>
        <dbReference type="EMBL" id="MFE8698546.1"/>
    </source>
</evidence>
<dbReference type="InterPro" id="IPR036097">
    <property type="entry name" value="HisK_dim/P_sf"/>
</dbReference>
<dbReference type="EC" id="2.7.13.3" evidence="3"/>
<evidence type="ECO:0000256" key="9">
    <source>
        <dbReference type="ARBA" id="ARBA00022840"/>
    </source>
</evidence>
<dbReference type="InterPro" id="IPR003018">
    <property type="entry name" value="GAF"/>
</dbReference>
<evidence type="ECO:0000259" key="17">
    <source>
        <dbReference type="PROSITE" id="PS50885"/>
    </source>
</evidence>
<gene>
    <name evidence="18" type="ORF">ACFYKT_19810</name>
</gene>
<dbReference type="InterPro" id="IPR004358">
    <property type="entry name" value="Sig_transdc_His_kin-like_C"/>
</dbReference>
<dbReference type="Pfam" id="PF00512">
    <property type="entry name" value="HisKA"/>
    <property type="match status" value="1"/>
</dbReference>
<dbReference type="EMBL" id="JBIACJ010000016">
    <property type="protein sequence ID" value="MFE8698546.1"/>
    <property type="molecule type" value="Genomic_DNA"/>
</dbReference>
<evidence type="ECO:0000256" key="10">
    <source>
        <dbReference type="ARBA" id="ARBA00023012"/>
    </source>
</evidence>
<dbReference type="Pfam" id="PF12729">
    <property type="entry name" value="4HB_MCP_1"/>
    <property type="match status" value="1"/>
</dbReference>
<dbReference type="InterPro" id="IPR003594">
    <property type="entry name" value="HATPase_dom"/>
</dbReference>
<evidence type="ECO:0000256" key="7">
    <source>
        <dbReference type="ARBA" id="ARBA00022741"/>
    </source>
</evidence>
<dbReference type="CDD" id="cd16922">
    <property type="entry name" value="HATPase_EvgS-ArcB-TorS-like"/>
    <property type="match status" value="1"/>
</dbReference>
<dbReference type="PROSITE" id="PS50885">
    <property type="entry name" value="HAMP"/>
    <property type="match status" value="1"/>
</dbReference>
<evidence type="ECO:0000256" key="2">
    <source>
        <dbReference type="ARBA" id="ARBA00004651"/>
    </source>
</evidence>
<keyword evidence="14" id="KW-1133">Transmembrane helix</keyword>
<evidence type="ECO:0000256" key="11">
    <source>
        <dbReference type="ARBA" id="ARBA00023136"/>
    </source>
</evidence>
<name>A0ABW6K2Z2_9BACI</name>
<dbReference type="InterPro" id="IPR003661">
    <property type="entry name" value="HisK_dim/P_dom"/>
</dbReference>
<keyword evidence="6" id="KW-0808">Transferase</keyword>
<dbReference type="Gene3D" id="6.10.340.10">
    <property type="match status" value="1"/>
</dbReference>
<dbReference type="Pfam" id="PF00672">
    <property type="entry name" value="HAMP"/>
    <property type="match status" value="1"/>
</dbReference>
<keyword evidence="9" id="KW-0067">ATP-binding</keyword>
<dbReference type="Gene3D" id="1.10.287.130">
    <property type="match status" value="1"/>
</dbReference>
<dbReference type="PANTHER" id="PTHR45339:SF1">
    <property type="entry name" value="HYBRID SIGNAL TRANSDUCTION HISTIDINE KINASE J"/>
    <property type="match status" value="1"/>
</dbReference>
<dbReference type="SMART" id="SM00448">
    <property type="entry name" value="REC"/>
    <property type="match status" value="2"/>
</dbReference>
<evidence type="ECO:0000313" key="19">
    <source>
        <dbReference type="Proteomes" id="UP001601058"/>
    </source>
</evidence>
<dbReference type="SUPFAM" id="SSF47384">
    <property type="entry name" value="Homodimeric domain of signal transducing histidine kinase"/>
    <property type="match status" value="1"/>
</dbReference>
<dbReference type="CDD" id="cd17546">
    <property type="entry name" value="REC_hyHK_CKI1_RcsC-like"/>
    <property type="match status" value="1"/>
</dbReference>
<evidence type="ECO:0000256" key="5">
    <source>
        <dbReference type="ARBA" id="ARBA00022553"/>
    </source>
</evidence>
<dbReference type="RefSeq" id="WP_389223100.1">
    <property type="nucleotide sequence ID" value="NZ_JBIACJ010000016.1"/>
</dbReference>
<dbReference type="SUPFAM" id="SSF158472">
    <property type="entry name" value="HAMP domain-like"/>
    <property type="match status" value="1"/>
</dbReference>
<dbReference type="Proteomes" id="UP001601058">
    <property type="component" value="Unassembled WGS sequence"/>
</dbReference>
<organism evidence="18 19">
    <name type="scientific">Cytobacillus mangrovibacter</name>
    <dbReference type="NCBI Taxonomy" id="3299024"/>
    <lineage>
        <taxon>Bacteria</taxon>
        <taxon>Bacillati</taxon>
        <taxon>Bacillota</taxon>
        <taxon>Bacilli</taxon>
        <taxon>Bacillales</taxon>
        <taxon>Bacillaceae</taxon>
        <taxon>Cytobacillus</taxon>
    </lineage>
</organism>
<evidence type="ECO:0000259" key="16">
    <source>
        <dbReference type="PROSITE" id="PS50110"/>
    </source>
</evidence>
<dbReference type="SUPFAM" id="SSF52172">
    <property type="entry name" value="CheY-like"/>
    <property type="match status" value="2"/>
</dbReference>
<dbReference type="PANTHER" id="PTHR45339">
    <property type="entry name" value="HYBRID SIGNAL TRANSDUCTION HISTIDINE KINASE J"/>
    <property type="match status" value="1"/>
</dbReference>
<evidence type="ECO:0000256" key="8">
    <source>
        <dbReference type="ARBA" id="ARBA00022777"/>
    </source>
</evidence>
<evidence type="ECO:0000256" key="14">
    <source>
        <dbReference type="SAM" id="Phobius"/>
    </source>
</evidence>
<dbReference type="PROSITE" id="PS50110">
    <property type="entry name" value="RESPONSE_REGULATORY"/>
    <property type="match status" value="2"/>
</dbReference>
<feature type="modified residue" description="4-aspartylphosphate" evidence="12">
    <location>
        <position position="1009"/>
    </location>
</feature>
<evidence type="ECO:0000256" key="6">
    <source>
        <dbReference type="ARBA" id="ARBA00022679"/>
    </source>
</evidence>
<dbReference type="SUPFAM" id="SSF55781">
    <property type="entry name" value="GAF domain-like"/>
    <property type="match status" value="1"/>
</dbReference>
<sequence length="1086" mass="122395">MKIRIKLFMLLTTLPILIFILIGISWFQLNSLQDMSEKTQSNYDLSFIASKIHREVKNESISLRTIALLDKKEDINQGLSLLAQQSETVRQNIALIETKVNTEKHKKITEDLRTTNQKFNVYKDEVAQLLSEGKKGEAIELITTDGTAIQDEFLKVITVLTDMFESNMNSSMQTSLKEFRQQIIIGSILSLISLLIIISLLSKSVWSVAKRLNKVSSVMNSVANGNADLNTKVEVLSNDEIDEVAASFNQMVESLNEQTKKEQDLTWIKSNIADITTGLSGMHDLENLSRTFLTKIVPLTDSSHAVFYLKDGGNEGTEPIYKLLASYAFKERKHLSNTFIAGEGLVGQAVLEKSPIILTDVPGDYIRVKSGLGEAPPLNIYVLPILFEDDVKAVLEIASFKPFSTKQQAFIEEMLSGLGIIIDSIISRNQLAELLEESQMLMEEVQSQSEELQSQQEELRMTNEELEEQTNFLRQSEEKLQKQQEELEQANNELREKALRLEERNKLIEMTNKEMEKTQAELEEKATQLALSSKYKSEFLANMSHELRTPLNSLLLLSKLLADNHSGNLTDKQVEFSQTIYSSGNDLLALINDILDLAKIESGKMDINISKIYMKDIAAFVESTFRPIANEKQLTFNIKVSDDESHFINSDELRLQQVLKNLLSNAFKFTLKGAVTFEIDRVVINKQPMFSFSITDTGVGIPKEKQELIFQAFQQADGTTSRKFGGTGLGLSICREIAARLGGEITVNSKEKKGSTFTFYLGDYQGIEVGKLIDEVAVTTEIIECEAALASDKGSLIPSERSITESIETKSDIKNLLIVDDNKIQRNSLMEFIGDRNVIIKAVSTGKEAIEELKIGQYDCIVLDLGLADTSGFELLEKIKSKPEYDNVRVFIYTGREISSKEEIFLNKYAHSIIIKDVHSPQRLKEELSLYLNSSHDSTDVDQFEMEKIKIDPSLEGKRILLVDDDVRNVYALSSVLELLGLNITFAENGVECLDILEQNSNFDLVLMDIMMPEMNGYEAIRKLRAMPDFIDLPVIALTAKAMKEDREKCIEAGASDYIVKPIDLNQLISLIRVWLYPQGKARYKR</sequence>
<dbReference type="CDD" id="cd00082">
    <property type="entry name" value="HisKA"/>
    <property type="match status" value="1"/>
</dbReference>
<keyword evidence="11 14" id="KW-0472">Membrane</keyword>
<dbReference type="InterPro" id="IPR001789">
    <property type="entry name" value="Sig_transdc_resp-reg_receiver"/>
</dbReference>
<feature type="transmembrane region" description="Helical" evidence="14">
    <location>
        <begin position="7"/>
        <end position="29"/>
    </location>
</feature>
<dbReference type="Pfam" id="PF00072">
    <property type="entry name" value="Response_reg"/>
    <property type="match status" value="2"/>
</dbReference>
<keyword evidence="10" id="KW-0902">Two-component regulatory system</keyword>
<keyword evidence="7" id="KW-0547">Nucleotide-binding</keyword>
<dbReference type="InterPro" id="IPR024478">
    <property type="entry name" value="HlyB_4HB_MCP"/>
</dbReference>
<accession>A0ABW6K2Z2</accession>
<dbReference type="CDD" id="cd00156">
    <property type="entry name" value="REC"/>
    <property type="match status" value="1"/>
</dbReference>
<dbReference type="Gene3D" id="3.40.50.2300">
    <property type="match status" value="2"/>
</dbReference>
<feature type="coiled-coil region" evidence="13">
    <location>
        <begin position="428"/>
        <end position="532"/>
    </location>
</feature>
<dbReference type="CDD" id="cd19411">
    <property type="entry name" value="MCP2201-like_sensor"/>
    <property type="match status" value="1"/>
</dbReference>
<feature type="domain" description="Histidine kinase" evidence="15">
    <location>
        <begin position="542"/>
        <end position="765"/>
    </location>
</feature>
<evidence type="ECO:0000259" key="15">
    <source>
        <dbReference type="PROSITE" id="PS50109"/>
    </source>
</evidence>
<keyword evidence="4" id="KW-1003">Cell membrane</keyword>
<evidence type="ECO:0000256" key="3">
    <source>
        <dbReference type="ARBA" id="ARBA00012438"/>
    </source>
</evidence>
<comment type="subcellular location">
    <subcellularLocation>
        <location evidence="2">Cell membrane</location>
        <topology evidence="2">Multi-pass membrane protein</topology>
    </subcellularLocation>
</comment>
<dbReference type="InterPro" id="IPR029016">
    <property type="entry name" value="GAF-like_dom_sf"/>
</dbReference>
<evidence type="ECO:0000256" key="4">
    <source>
        <dbReference type="ARBA" id="ARBA00022475"/>
    </source>
</evidence>
<evidence type="ECO:0000256" key="12">
    <source>
        <dbReference type="PROSITE-ProRule" id="PRU00169"/>
    </source>
</evidence>
<dbReference type="InterPro" id="IPR036890">
    <property type="entry name" value="HATPase_C_sf"/>
</dbReference>
<feature type="modified residue" description="4-aspartylphosphate" evidence="12">
    <location>
        <position position="864"/>
    </location>
</feature>
<dbReference type="PRINTS" id="PR00344">
    <property type="entry name" value="BCTRLSENSOR"/>
</dbReference>
<dbReference type="SMART" id="SM00387">
    <property type="entry name" value="HATPase_c"/>
    <property type="match status" value="1"/>
</dbReference>
<dbReference type="InterPro" id="IPR003660">
    <property type="entry name" value="HAMP_dom"/>
</dbReference>
<dbReference type="SUPFAM" id="SSF55874">
    <property type="entry name" value="ATPase domain of HSP90 chaperone/DNA topoisomerase II/histidine kinase"/>
    <property type="match status" value="1"/>
</dbReference>
<dbReference type="Gene3D" id="3.30.565.10">
    <property type="entry name" value="Histidine kinase-like ATPase, C-terminal domain"/>
    <property type="match status" value="1"/>
</dbReference>
<protein>
    <recommendedName>
        <fullName evidence="3">histidine kinase</fullName>
        <ecNumber evidence="3">2.7.13.3</ecNumber>
    </recommendedName>
</protein>
<feature type="domain" description="Response regulatory" evidence="16">
    <location>
        <begin position="815"/>
        <end position="931"/>
    </location>
</feature>
<proteinExistence type="predicted"/>
<feature type="domain" description="HAMP" evidence="17">
    <location>
        <begin position="206"/>
        <end position="260"/>
    </location>
</feature>